<protein>
    <submittedName>
        <fullName evidence="1">Copper resistance protein CopB</fullName>
    </submittedName>
</protein>
<evidence type="ECO:0000313" key="2">
    <source>
        <dbReference type="Proteomes" id="UP000228987"/>
    </source>
</evidence>
<sequence>MNMLNKRTIVMGLWVMVGLYPGLSWAASTDDPLLFNVMVNELESNDSGATPLTWDAQAWLGHDLKKLWFKTEGERTQGDTKEVEVQALYSQAFSPFWDFQIGLRHDAKPSPSQDWAVIGLQGLAPYFFEIDAALFVGESGNSGLRLNVEYDWLFTQKIILTPEVEMNFYGQNIPQVSLGSGLSDITLGLRLRYEIRREIAPYVGLEWSKFYGNSADFASRDGLEVSDTKVVAGLRMWF</sequence>
<reference evidence="2" key="1">
    <citation type="submission" date="2017-08" db="EMBL/GenBank/DDBJ databases">
        <title>A dynamic microbial community with high functional redundancy inhabits the cold, oxic subseafloor aquifer.</title>
        <authorList>
            <person name="Tully B.J."/>
            <person name="Wheat C.G."/>
            <person name="Glazer B.T."/>
            <person name="Huber J.A."/>
        </authorList>
    </citation>
    <scope>NUCLEOTIDE SEQUENCE [LARGE SCALE GENOMIC DNA]</scope>
</reference>
<dbReference type="Pfam" id="PF05275">
    <property type="entry name" value="CopB"/>
    <property type="match status" value="1"/>
</dbReference>
<dbReference type="SUPFAM" id="SSF103515">
    <property type="entry name" value="Autotransporter"/>
    <property type="match status" value="1"/>
</dbReference>
<dbReference type="GO" id="GO:0005507">
    <property type="term" value="F:copper ion binding"/>
    <property type="evidence" value="ECO:0007669"/>
    <property type="project" value="InterPro"/>
</dbReference>
<dbReference type="Proteomes" id="UP000228987">
    <property type="component" value="Unassembled WGS sequence"/>
</dbReference>
<dbReference type="GO" id="GO:0009279">
    <property type="term" value="C:cell outer membrane"/>
    <property type="evidence" value="ECO:0007669"/>
    <property type="project" value="InterPro"/>
</dbReference>
<dbReference type="InterPro" id="IPR036709">
    <property type="entry name" value="Autotransporte_beta_dom_sf"/>
</dbReference>
<organism evidence="1 2">
    <name type="scientific">SAR86 cluster bacterium</name>
    <dbReference type="NCBI Taxonomy" id="2030880"/>
    <lineage>
        <taxon>Bacteria</taxon>
        <taxon>Pseudomonadati</taxon>
        <taxon>Pseudomonadota</taxon>
        <taxon>Gammaproteobacteria</taxon>
        <taxon>SAR86 cluster</taxon>
    </lineage>
</organism>
<dbReference type="EMBL" id="NVWI01000010">
    <property type="protein sequence ID" value="PCJ40136.1"/>
    <property type="molecule type" value="Genomic_DNA"/>
</dbReference>
<proteinExistence type="predicted"/>
<evidence type="ECO:0000313" key="1">
    <source>
        <dbReference type="EMBL" id="PCJ40136.1"/>
    </source>
</evidence>
<dbReference type="AlphaFoldDB" id="A0A2A5C9U2"/>
<comment type="caution">
    <text evidence="1">The sequence shown here is derived from an EMBL/GenBank/DDBJ whole genome shotgun (WGS) entry which is preliminary data.</text>
</comment>
<dbReference type="InterPro" id="IPR007939">
    <property type="entry name" value="Cu-R_B_prcur"/>
</dbReference>
<dbReference type="GO" id="GO:0006878">
    <property type="term" value="P:intracellular copper ion homeostasis"/>
    <property type="evidence" value="ECO:0007669"/>
    <property type="project" value="InterPro"/>
</dbReference>
<accession>A0A2A5C9U2</accession>
<gene>
    <name evidence="1" type="ORF">COA71_11535</name>
</gene>
<name>A0A2A5C9U2_9GAMM</name>